<dbReference type="InterPro" id="IPR011004">
    <property type="entry name" value="Trimer_LpxA-like_sf"/>
</dbReference>
<feature type="active site" description="Proton acceptor" evidence="1">
    <location>
        <position position="145"/>
    </location>
</feature>
<dbReference type="NCBIfam" id="TIGR03570">
    <property type="entry name" value="NeuD_NnaD"/>
    <property type="match status" value="1"/>
</dbReference>
<sequence length="239" mass="25022">MDILNQRLVIFGTGGHAREIHATVEALDDMAPGEYEFLGWLDGNEQKHGASIRGLPVLGGVEWLADHPEVEVMVGIGAPAVRRRVIQQIMAAGHAAFATLISPHARMGSRVTVGRGVYVAPGAICTTEIRVGDFAHINTGALLSHDVQVGEYAMISPRAALAGNVTVGAGTDVGLNASVIQGQTIGAWSVVGAQAMVRSDLPANCVAVGVPAKVIKARDAGWHELIAPPPARRVDAMMH</sequence>
<dbReference type="Gene3D" id="3.40.50.20">
    <property type="match status" value="1"/>
</dbReference>
<feature type="site" description="Increases basicity of active site His" evidence="1">
    <location>
        <position position="146"/>
    </location>
</feature>
<dbReference type="RefSeq" id="WP_119766838.1">
    <property type="nucleotide sequence ID" value="NZ_QYUJ01000030.1"/>
</dbReference>
<dbReference type="OrthoDB" id="9801456at2"/>
<dbReference type="InterPro" id="IPR041561">
    <property type="entry name" value="PglD_N"/>
</dbReference>
<evidence type="ECO:0000256" key="1">
    <source>
        <dbReference type="PIRSR" id="PIRSR620019-1"/>
    </source>
</evidence>
<feature type="binding site" evidence="2">
    <location>
        <position position="77"/>
    </location>
    <ligand>
        <name>substrate</name>
    </ligand>
</feature>
<dbReference type="CDD" id="cd03360">
    <property type="entry name" value="LbH_AT_putative"/>
    <property type="match status" value="1"/>
</dbReference>
<keyword evidence="4" id="KW-0808">Transferase</keyword>
<evidence type="ECO:0000313" key="4">
    <source>
        <dbReference type="EMBL" id="RJF68974.1"/>
    </source>
</evidence>
<accession>A0A418UZR9</accession>
<dbReference type="InterPro" id="IPR020019">
    <property type="entry name" value="AcTrfase_PglD-like"/>
</dbReference>
<organism evidence="4 5">
    <name type="scientific">Deinococcus cavernae</name>
    <dbReference type="NCBI Taxonomy" id="2320857"/>
    <lineage>
        <taxon>Bacteria</taxon>
        <taxon>Thermotogati</taxon>
        <taxon>Deinococcota</taxon>
        <taxon>Deinococci</taxon>
        <taxon>Deinococcales</taxon>
        <taxon>Deinococcaceae</taxon>
        <taxon>Deinococcus</taxon>
    </lineage>
</organism>
<name>A0A418UZR9_9DEIO</name>
<keyword evidence="5" id="KW-1185">Reference proteome</keyword>
<proteinExistence type="predicted"/>
<dbReference type="InterPro" id="IPR050179">
    <property type="entry name" value="Trans_hexapeptide_repeat"/>
</dbReference>
<comment type="caution">
    <text evidence="4">The sequence shown here is derived from an EMBL/GenBank/DDBJ whole genome shotgun (WGS) entry which is preliminary data.</text>
</comment>
<dbReference type="Gene3D" id="2.160.10.10">
    <property type="entry name" value="Hexapeptide repeat proteins"/>
    <property type="match status" value="1"/>
</dbReference>
<dbReference type="Proteomes" id="UP000286287">
    <property type="component" value="Unassembled WGS sequence"/>
</dbReference>
<dbReference type="AlphaFoldDB" id="A0A418UZR9"/>
<evidence type="ECO:0000259" key="3">
    <source>
        <dbReference type="Pfam" id="PF17836"/>
    </source>
</evidence>
<dbReference type="EMBL" id="QYUJ01000030">
    <property type="protein sequence ID" value="RJF68974.1"/>
    <property type="molecule type" value="Genomic_DNA"/>
</dbReference>
<dbReference type="PANTHER" id="PTHR43300:SF7">
    <property type="entry name" value="UDP-N-ACETYLBACILLOSAMINE N-ACETYLTRANSFERASE"/>
    <property type="match status" value="1"/>
</dbReference>
<dbReference type="Pfam" id="PF17836">
    <property type="entry name" value="PglD_N"/>
    <property type="match status" value="1"/>
</dbReference>
<reference evidence="4 5" key="1">
    <citation type="submission" date="2018-09" db="EMBL/GenBank/DDBJ databases">
        <authorList>
            <person name="Zhu H."/>
        </authorList>
    </citation>
    <scope>NUCLEOTIDE SEQUENCE [LARGE SCALE GENOMIC DNA]</scope>
    <source>
        <strain evidence="4 5">K2S05-167</strain>
    </source>
</reference>
<feature type="domain" description="PglD N-terminal" evidence="3">
    <location>
        <begin position="7"/>
        <end position="89"/>
    </location>
</feature>
<dbReference type="PANTHER" id="PTHR43300">
    <property type="entry name" value="ACETYLTRANSFERASE"/>
    <property type="match status" value="1"/>
</dbReference>
<dbReference type="SUPFAM" id="SSF51161">
    <property type="entry name" value="Trimeric LpxA-like enzymes"/>
    <property type="match status" value="1"/>
</dbReference>
<protein>
    <submittedName>
        <fullName evidence="4">Acetyltransferase</fullName>
    </submittedName>
</protein>
<evidence type="ECO:0000256" key="2">
    <source>
        <dbReference type="PIRSR" id="PIRSR620019-2"/>
    </source>
</evidence>
<dbReference type="GO" id="GO:0016740">
    <property type="term" value="F:transferase activity"/>
    <property type="evidence" value="ECO:0007669"/>
    <property type="project" value="UniProtKB-KW"/>
</dbReference>
<gene>
    <name evidence="4" type="ORF">D3875_21840</name>
</gene>
<evidence type="ECO:0000313" key="5">
    <source>
        <dbReference type="Proteomes" id="UP000286287"/>
    </source>
</evidence>